<sequence>MPDFSKRDTTPELMDHEEVPYEEHRAVLRQLTRANELSLAYRPTLAFFRRIKREGRWPKDRPLVVVDAASGYGDMSRKVDLWAQENGVQARFIGVDMNLRAARSAAEATPPGRPITWLTANLFDFRADFDVDIVMSSLFTHHLPGPELVRFIRWMEDTARIGWIINDLERHPLPYYFLKAAFFATRQHRFMRHDGPVSVASAFKREDWQRLLDEAGLAPGAASIEAWTPFRLCVTRVKGAAA</sequence>
<proteinExistence type="predicted"/>
<dbReference type="Gene3D" id="3.40.50.150">
    <property type="entry name" value="Vaccinia Virus protein VP39"/>
    <property type="match status" value="1"/>
</dbReference>
<dbReference type="GO" id="GO:0032259">
    <property type="term" value="P:methylation"/>
    <property type="evidence" value="ECO:0007669"/>
    <property type="project" value="UniProtKB-KW"/>
</dbReference>
<evidence type="ECO:0000313" key="2">
    <source>
        <dbReference type="Proteomes" id="UP000623250"/>
    </source>
</evidence>
<dbReference type="SUPFAM" id="SSF53335">
    <property type="entry name" value="S-adenosyl-L-methionine-dependent methyltransferases"/>
    <property type="match status" value="1"/>
</dbReference>
<evidence type="ECO:0000313" key="1">
    <source>
        <dbReference type="EMBL" id="MBJ7542919.1"/>
    </source>
</evidence>
<organism evidence="1 2">
    <name type="scientific">Rhodomicrobium udaipurense</name>
    <dbReference type="NCBI Taxonomy" id="1202716"/>
    <lineage>
        <taxon>Bacteria</taxon>
        <taxon>Pseudomonadati</taxon>
        <taxon>Pseudomonadota</taxon>
        <taxon>Alphaproteobacteria</taxon>
        <taxon>Hyphomicrobiales</taxon>
        <taxon>Hyphomicrobiaceae</taxon>
        <taxon>Rhodomicrobium</taxon>
    </lineage>
</organism>
<dbReference type="EMBL" id="JAEMUK010000009">
    <property type="protein sequence ID" value="MBJ7542919.1"/>
    <property type="molecule type" value="Genomic_DNA"/>
</dbReference>
<reference evidence="1 2" key="1">
    <citation type="submission" date="2020-12" db="EMBL/GenBank/DDBJ databases">
        <title>Revised draft genomes of Rhodomicrobium vannielii ATCC 17100 and Rhodomicrobium udaipurense JA643.</title>
        <authorList>
            <person name="Conners E.M."/>
            <person name="Davenport E.J."/>
            <person name="Bose A."/>
        </authorList>
    </citation>
    <scope>NUCLEOTIDE SEQUENCE [LARGE SCALE GENOMIC DNA]</scope>
    <source>
        <strain evidence="1 2">JA643</strain>
    </source>
</reference>
<dbReference type="RefSeq" id="WP_037234372.1">
    <property type="nucleotide sequence ID" value="NZ_JAEMUK010000009.1"/>
</dbReference>
<accession>A0A8I1KJI3</accession>
<gene>
    <name evidence="1" type="ORF">JDN41_05035</name>
</gene>
<keyword evidence="1" id="KW-0489">Methyltransferase</keyword>
<keyword evidence="1" id="KW-0808">Transferase</keyword>
<dbReference type="AlphaFoldDB" id="A0A8I1KJI3"/>
<dbReference type="GO" id="GO:0008168">
    <property type="term" value="F:methyltransferase activity"/>
    <property type="evidence" value="ECO:0007669"/>
    <property type="project" value="UniProtKB-KW"/>
</dbReference>
<comment type="caution">
    <text evidence="1">The sequence shown here is derived from an EMBL/GenBank/DDBJ whole genome shotgun (WGS) entry which is preliminary data.</text>
</comment>
<keyword evidence="2" id="KW-1185">Reference proteome</keyword>
<protein>
    <submittedName>
        <fullName evidence="1">Methyltransferase domain-containing protein</fullName>
    </submittedName>
</protein>
<dbReference type="Proteomes" id="UP000623250">
    <property type="component" value="Unassembled WGS sequence"/>
</dbReference>
<name>A0A8I1KJI3_9HYPH</name>
<dbReference type="InterPro" id="IPR029063">
    <property type="entry name" value="SAM-dependent_MTases_sf"/>
</dbReference>